<evidence type="ECO:0000259" key="6">
    <source>
        <dbReference type="PROSITE" id="PS51078"/>
    </source>
</evidence>
<evidence type="ECO:0000256" key="1">
    <source>
        <dbReference type="ARBA" id="ARBA00023015"/>
    </source>
</evidence>
<evidence type="ECO:0000256" key="3">
    <source>
        <dbReference type="ARBA" id="ARBA00023163"/>
    </source>
</evidence>
<dbReference type="RefSeq" id="WP_230682860.1">
    <property type="nucleotide sequence ID" value="NZ_JZWI01000013.1"/>
</dbReference>
<evidence type="ECO:0000259" key="5">
    <source>
        <dbReference type="PROSITE" id="PS51077"/>
    </source>
</evidence>
<dbReference type="PATRIC" id="fig|34073.19.peg.2855"/>
<name>A0A0H2M0Z8_VARPD</name>
<evidence type="ECO:0000256" key="4">
    <source>
        <dbReference type="SAM" id="MobiDB-lite"/>
    </source>
</evidence>
<feature type="domain" description="HTH iclR-type" evidence="5">
    <location>
        <begin position="46"/>
        <end position="107"/>
    </location>
</feature>
<evidence type="ECO:0000313" key="8">
    <source>
        <dbReference type="Proteomes" id="UP000035170"/>
    </source>
</evidence>
<dbReference type="SUPFAM" id="SSF55781">
    <property type="entry name" value="GAF domain-like"/>
    <property type="match status" value="1"/>
</dbReference>
<reference evidence="7 8" key="1">
    <citation type="submission" date="2015-03" db="EMBL/GenBank/DDBJ databases">
        <title>Genome sequence of Variovorax paradoxus TBEA6.</title>
        <authorList>
            <person name="Poehlein A."/>
            <person name="Schuldes J."/>
            <person name="Wuebbeler J.H."/>
            <person name="Hiessl S."/>
            <person name="Steinbuechel A."/>
            <person name="Daniel R."/>
        </authorList>
    </citation>
    <scope>NUCLEOTIDE SEQUENCE [LARGE SCALE GENOMIC DNA]</scope>
    <source>
        <strain evidence="7 8">TBEA6</strain>
    </source>
</reference>
<sequence length="273" mass="29873">MRSTPASKKTSDPSPARKTARRPSDAASPVQATASEVEASAPQPPSGVLERGLSILECFTEDRLRLKLRELAECTGLDKATLLRLLGVLVRARMVHRFDDGAYAPGPALLHMGMLYRRTFDIGTRLQPVLQEVMRQTGETVAFYVRDGDERVCLYRENSSNEVRHHVEVGARLKLSAGGSSSHVLRYFTGGSTPHAEAIARDGFAITREERVPQIASVAVPVFDSDGAFQGALVVIGLAQRQSATAQRKAVQVAQKALVQQGFSSRPPRDWRR</sequence>
<feature type="region of interest" description="Disordered" evidence="4">
    <location>
        <begin position="1"/>
        <end position="46"/>
    </location>
</feature>
<feature type="domain" description="IclR-ED" evidence="6">
    <location>
        <begin position="108"/>
        <end position="273"/>
    </location>
</feature>
<dbReference type="Pfam" id="PF09339">
    <property type="entry name" value="HTH_IclR"/>
    <property type="match status" value="1"/>
</dbReference>
<dbReference type="SUPFAM" id="SSF46785">
    <property type="entry name" value="Winged helix' DNA-binding domain"/>
    <property type="match status" value="1"/>
</dbReference>
<gene>
    <name evidence="7" type="primary">kipR4</name>
    <name evidence="7" type="ORF">VPARA_27750</name>
</gene>
<dbReference type="InterPro" id="IPR029016">
    <property type="entry name" value="GAF-like_dom_sf"/>
</dbReference>
<dbReference type="PANTHER" id="PTHR30136">
    <property type="entry name" value="HELIX-TURN-HELIX TRANSCRIPTIONAL REGULATOR, ICLR FAMILY"/>
    <property type="match status" value="1"/>
</dbReference>
<dbReference type="InterPro" id="IPR005471">
    <property type="entry name" value="Tscrpt_reg_IclR_N"/>
</dbReference>
<dbReference type="InterPro" id="IPR036388">
    <property type="entry name" value="WH-like_DNA-bd_sf"/>
</dbReference>
<dbReference type="AlphaFoldDB" id="A0A0H2M0Z8"/>
<organism evidence="7 8">
    <name type="scientific">Variovorax paradoxus</name>
    <dbReference type="NCBI Taxonomy" id="34073"/>
    <lineage>
        <taxon>Bacteria</taxon>
        <taxon>Pseudomonadati</taxon>
        <taxon>Pseudomonadota</taxon>
        <taxon>Betaproteobacteria</taxon>
        <taxon>Burkholderiales</taxon>
        <taxon>Comamonadaceae</taxon>
        <taxon>Variovorax</taxon>
    </lineage>
</organism>
<keyword evidence="3" id="KW-0804">Transcription</keyword>
<dbReference type="Pfam" id="PF01614">
    <property type="entry name" value="IclR_C"/>
    <property type="match status" value="2"/>
</dbReference>
<dbReference type="PANTHER" id="PTHR30136:SF39">
    <property type="entry name" value="TRANSCRIPTIONAL REGULATORY PROTEIN"/>
    <property type="match status" value="1"/>
</dbReference>
<dbReference type="Gene3D" id="1.10.10.10">
    <property type="entry name" value="Winged helix-like DNA-binding domain superfamily/Winged helix DNA-binding domain"/>
    <property type="match status" value="1"/>
</dbReference>
<dbReference type="InterPro" id="IPR050707">
    <property type="entry name" value="HTH_MetabolicPath_Reg"/>
</dbReference>
<keyword evidence="8" id="KW-1185">Reference proteome</keyword>
<dbReference type="GO" id="GO:0003700">
    <property type="term" value="F:DNA-binding transcription factor activity"/>
    <property type="evidence" value="ECO:0007669"/>
    <property type="project" value="TreeGrafter"/>
</dbReference>
<evidence type="ECO:0000256" key="2">
    <source>
        <dbReference type="ARBA" id="ARBA00023125"/>
    </source>
</evidence>
<dbReference type="GO" id="GO:0045892">
    <property type="term" value="P:negative regulation of DNA-templated transcription"/>
    <property type="evidence" value="ECO:0007669"/>
    <property type="project" value="TreeGrafter"/>
</dbReference>
<dbReference type="InterPro" id="IPR014757">
    <property type="entry name" value="Tscrpt_reg_IclR_C"/>
</dbReference>
<dbReference type="EMBL" id="JZWI01000013">
    <property type="protein sequence ID" value="KLN56094.1"/>
    <property type="molecule type" value="Genomic_DNA"/>
</dbReference>
<keyword evidence="2" id="KW-0238">DNA-binding</keyword>
<dbReference type="InterPro" id="IPR036390">
    <property type="entry name" value="WH_DNA-bd_sf"/>
</dbReference>
<dbReference type="Proteomes" id="UP000035170">
    <property type="component" value="Unassembled WGS sequence"/>
</dbReference>
<dbReference type="Gene3D" id="3.30.450.40">
    <property type="match status" value="2"/>
</dbReference>
<keyword evidence="1" id="KW-0805">Transcription regulation</keyword>
<comment type="caution">
    <text evidence="7">The sequence shown here is derived from an EMBL/GenBank/DDBJ whole genome shotgun (WGS) entry which is preliminary data.</text>
</comment>
<accession>A0A0H2M0Z8</accession>
<dbReference type="PROSITE" id="PS51078">
    <property type="entry name" value="ICLR_ED"/>
    <property type="match status" value="1"/>
</dbReference>
<evidence type="ECO:0000313" key="7">
    <source>
        <dbReference type="EMBL" id="KLN56094.1"/>
    </source>
</evidence>
<protein>
    <submittedName>
        <fullName evidence="7">HTH-type transcriptional regulator KipR</fullName>
    </submittedName>
</protein>
<dbReference type="SMART" id="SM00346">
    <property type="entry name" value="HTH_ICLR"/>
    <property type="match status" value="1"/>
</dbReference>
<proteinExistence type="predicted"/>
<dbReference type="GO" id="GO:0003677">
    <property type="term" value="F:DNA binding"/>
    <property type="evidence" value="ECO:0007669"/>
    <property type="project" value="UniProtKB-KW"/>
</dbReference>
<dbReference type="PROSITE" id="PS51077">
    <property type="entry name" value="HTH_ICLR"/>
    <property type="match status" value="1"/>
</dbReference>